<evidence type="ECO:0000313" key="3">
    <source>
        <dbReference type="Proteomes" id="UP000502136"/>
    </source>
</evidence>
<organism evidence="2 3">
    <name type="scientific">Paenibacillus albicereus</name>
    <dbReference type="NCBI Taxonomy" id="2726185"/>
    <lineage>
        <taxon>Bacteria</taxon>
        <taxon>Bacillati</taxon>
        <taxon>Bacillota</taxon>
        <taxon>Bacilli</taxon>
        <taxon>Bacillales</taxon>
        <taxon>Paenibacillaceae</taxon>
        <taxon>Paenibacillus</taxon>
    </lineage>
</organism>
<reference evidence="2 3" key="1">
    <citation type="submission" date="2020-04" db="EMBL/GenBank/DDBJ databases">
        <title>Novel Paenibacillus strain UniB2 isolated from commercial digestive syrup.</title>
        <authorList>
            <person name="Thorat V."/>
            <person name="Kirdat K."/>
            <person name="Tiwarekar B."/>
            <person name="Yadav A."/>
        </authorList>
    </citation>
    <scope>NUCLEOTIDE SEQUENCE [LARGE SCALE GENOMIC DNA]</scope>
    <source>
        <strain evidence="2 3">UniB2</strain>
    </source>
</reference>
<feature type="region of interest" description="Disordered" evidence="1">
    <location>
        <begin position="95"/>
        <end position="124"/>
    </location>
</feature>
<protein>
    <submittedName>
        <fullName evidence="2">Zf-TFIIB domain-containing protein</fullName>
    </submittedName>
</protein>
<gene>
    <name evidence="2" type="ORF">HGI30_08730</name>
</gene>
<accession>A0A6H2GW93</accession>
<keyword evidence="3" id="KW-1185">Reference proteome</keyword>
<evidence type="ECO:0000256" key="1">
    <source>
        <dbReference type="SAM" id="MobiDB-lite"/>
    </source>
</evidence>
<feature type="compositionally biased region" description="Pro residues" evidence="1">
    <location>
        <begin position="114"/>
        <end position="124"/>
    </location>
</feature>
<dbReference type="KEGG" id="palr:HGI30_08730"/>
<sequence>MFCPNDHMVMNGAEVDGVTIFRCPVCGNVRLAGPDGERLAYGGVEVTPYYSGPVEEKQVNATPYGVHEQLEAAAGARDSDIPLYGAPDDEESGFALAGGPYGYVPGDGERSEAPSPPYGMPPAT</sequence>
<proteinExistence type="predicted"/>
<dbReference type="AlphaFoldDB" id="A0A6H2GW93"/>
<evidence type="ECO:0000313" key="2">
    <source>
        <dbReference type="EMBL" id="QJC51629.1"/>
    </source>
</evidence>
<name>A0A6H2GW93_9BACL</name>
<dbReference type="EMBL" id="CP051428">
    <property type="protein sequence ID" value="QJC51629.1"/>
    <property type="molecule type" value="Genomic_DNA"/>
</dbReference>
<dbReference type="RefSeq" id="WP_168907275.1">
    <property type="nucleotide sequence ID" value="NZ_CP051428.1"/>
</dbReference>
<dbReference type="Proteomes" id="UP000502136">
    <property type="component" value="Chromosome"/>
</dbReference>